<proteinExistence type="predicted"/>
<feature type="transmembrane region" description="Helical" evidence="6">
    <location>
        <begin position="169"/>
        <end position="188"/>
    </location>
</feature>
<feature type="transmembrane region" description="Helical" evidence="6">
    <location>
        <begin position="203"/>
        <end position="223"/>
    </location>
</feature>
<dbReference type="Proteomes" id="UP000309215">
    <property type="component" value="Unassembled WGS sequence"/>
</dbReference>
<comment type="subcellular location">
    <subcellularLocation>
        <location evidence="1">Membrane</location>
        <topology evidence="1">Multi-pass membrane protein</topology>
    </subcellularLocation>
</comment>
<evidence type="ECO:0000256" key="6">
    <source>
        <dbReference type="SAM" id="Phobius"/>
    </source>
</evidence>
<dbReference type="GO" id="GO:0016020">
    <property type="term" value="C:membrane"/>
    <property type="evidence" value="ECO:0007669"/>
    <property type="project" value="UniProtKB-SubCell"/>
</dbReference>
<feature type="transmembrane region" description="Helical" evidence="6">
    <location>
        <begin position="52"/>
        <end position="71"/>
    </location>
</feature>
<keyword evidence="2 6" id="KW-0812">Transmembrane</keyword>
<feature type="transmembrane region" description="Helical" evidence="6">
    <location>
        <begin position="116"/>
        <end position="134"/>
    </location>
</feature>
<evidence type="ECO:0000256" key="5">
    <source>
        <dbReference type="PIRSR" id="PIRSR604254-1"/>
    </source>
</evidence>
<protein>
    <submittedName>
        <fullName evidence="7">Hemolysin III</fullName>
    </submittedName>
</protein>
<name>A0A4U1JI92_9BACT</name>
<evidence type="ECO:0000256" key="2">
    <source>
        <dbReference type="ARBA" id="ARBA00022692"/>
    </source>
</evidence>
<feature type="binding site" evidence="5">
    <location>
        <position position="205"/>
    </location>
    <ligand>
        <name>Zn(2+)</name>
        <dbReference type="ChEBI" id="CHEBI:29105"/>
    </ligand>
</feature>
<gene>
    <name evidence="7" type="ORF">E8A74_06045</name>
</gene>
<feature type="transmembrane region" description="Helical" evidence="6">
    <location>
        <begin position="91"/>
        <end position="109"/>
    </location>
</feature>
<evidence type="ECO:0000313" key="7">
    <source>
        <dbReference type="EMBL" id="TKD12165.1"/>
    </source>
</evidence>
<feature type="transmembrane region" description="Helical" evidence="6">
    <location>
        <begin position="26"/>
        <end position="45"/>
    </location>
</feature>
<comment type="caution">
    <text evidence="7">The sequence shown here is derived from an EMBL/GenBank/DDBJ whole genome shotgun (WGS) entry which is preliminary data.</text>
</comment>
<dbReference type="PANTHER" id="PTHR20855:SF3">
    <property type="entry name" value="LD03007P"/>
    <property type="match status" value="1"/>
</dbReference>
<feature type="transmembrane region" description="Helical" evidence="6">
    <location>
        <begin position="140"/>
        <end position="157"/>
    </location>
</feature>
<evidence type="ECO:0000313" key="8">
    <source>
        <dbReference type="Proteomes" id="UP000309215"/>
    </source>
</evidence>
<keyword evidence="5" id="KW-0862">Zinc</keyword>
<dbReference type="RefSeq" id="WP_136927959.1">
    <property type="nucleotide sequence ID" value="NZ_SSMQ01000004.1"/>
</dbReference>
<organism evidence="7 8">
    <name type="scientific">Polyangium fumosum</name>
    <dbReference type="NCBI Taxonomy" id="889272"/>
    <lineage>
        <taxon>Bacteria</taxon>
        <taxon>Pseudomonadati</taxon>
        <taxon>Myxococcota</taxon>
        <taxon>Polyangia</taxon>
        <taxon>Polyangiales</taxon>
        <taxon>Polyangiaceae</taxon>
        <taxon>Polyangium</taxon>
    </lineage>
</organism>
<dbReference type="OrthoDB" id="9813689at2"/>
<reference evidence="7 8" key="1">
    <citation type="submission" date="2019-04" db="EMBL/GenBank/DDBJ databases">
        <authorList>
            <person name="Li Y."/>
            <person name="Wang J."/>
        </authorList>
    </citation>
    <scope>NUCLEOTIDE SEQUENCE [LARGE SCALE GENOMIC DNA]</scope>
    <source>
        <strain evidence="7 8">DSM 14668</strain>
    </source>
</reference>
<keyword evidence="4 6" id="KW-0472">Membrane</keyword>
<feature type="binding site" evidence="5">
    <location>
        <position position="72"/>
    </location>
    <ligand>
        <name>Zn(2+)</name>
        <dbReference type="ChEBI" id="CHEBI:29105"/>
    </ligand>
</feature>
<feature type="binding site" evidence="5">
    <location>
        <position position="201"/>
    </location>
    <ligand>
        <name>Zn(2+)</name>
        <dbReference type="ChEBI" id="CHEBI:29105"/>
    </ligand>
</feature>
<dbReference type="Pfam" id="PF03006">
    <property type="entry name" value="HlyIII"/>
    <property type="match status" value="1"/>
</dbReference>
<keyword evidence="3 6" id="KW-1133">Transmembrane helix</keyword>
<evidence type="ECO:0000256" key="3">
    <source>
        <dbReference type="ARBA" id="ARBA00022989"/>
    </source>
</evidence>
<sequence>MNNDLLASPANGGEPNSEKPRLRGVIHQWAAVVALVAGVALVCITAEIRHSVAAAVYSLSLLILFSVSATYHRINWGPRARLRMRRLDHAAIFVLIAGTYTPVALIALGPGDGTRLCTLAWACAAVGILKSIFWSGSPKWVTAAIAVAAGWCIVPFLSAVGRALDTTQLFLLFGGGIVYTAGALAYASRRPNPVVGVFGYHEVFHACTVIAAAMHFAAVVKIVRGA</sequence>
<dbReference type="InterPro" id="IPR004254">
    <property type="entry name" value="AdipoR/HlyIII-related"/>
</dbReference>
<keyword evidence="5" id="KW-0479">Metal-binding</keyword>
<evidence type="ECO:0000256" key="4">
    <source>
        <dbReference type="ARBA" id="ARBA00023136"/>
    </source>
</evidence>
<evidence type="ECO:0000256" key="1">
    <source>
        <dbReference type="ARBA" id="ARBA00004141"/>
    </source>
</evidence>
<dbReference type="AlphaFoldDB" id="A0A4U1JI92"/>
<keyword evidence="8" id="KW-1185">Reference proteome</keyword>
<dbReference type="PANTHER" id="PTHR20855">
    <property type="entry name" value="ADIPOR/PROGESTIN RECEPTOR-RELATED"/>
    <property type="match status" value="1"/>
</dbReference>
<dbReference type="EMBL" id="SSMQ01000004">
    <property type="protein sequence ID" value="TKD12165.1"/>
    <property type="molecule type" value="Genomic_DNA"/>
</dbReference>
<dbReference type="GO" id="GO:0046872">
    <property type="term" value="F:metal ion binding"/>
    <property type="evidence" value="ECO:0007669"/>
    <property type="project" value="UniProtKB-KW"/>
</dbReference>
<accession>A0A4U1JI92</accession>